<gene>
    <name evidence="1" type="ORF">Back11_36440</name>
</gene>
<dbReference type="AlphaFoldDB" id="A0A3G9JH09"/>
<keyword evidence="2" id="KW-1185">Reference proteome</keyword>
<evidence type="ECO:0000313" key="1">
    <source>
        <dbReference type="EMBL" id="BBH22299.1"/>
    </source>
</evidence>
<accession>A0A3G9JH09</accession>
<sequence length="102" mass="11849">MKINLNFTTKGKIAINNFTNEELMEIFNRYSNTLTKKYIVEISIPDEGNQNIVQDGTLKVVLDNVKCDIDIFFRELGRDLKVPLKKRLDGNLDNVFKVERVQ</sequence>
<organism evidence="1 2">
    <name type="scientific">Paenibacillus baekrokdamisoli</name>
    <dbReference type="NCBI Taxonomy" id="1712516"/>
    <lineage>
        <taxon>Bacteria</taxon>
        <taxon>Bacillati</taxon>
        <taxon>Bacillota</taxon>
        <taxon>Bacilli</taxon>
        <taxon>Bacillales</taxon>
        <taxon>Paenibacillaceae</taxon>
        <taxon>Paenibacillus</taxon>
    </lineage>
</organism>
<dbReference type="EMBL" id="AP019308">
    <property type="protein sequence ID" value="BBH22299.1"/>
    <property type="molecule type" value="Genomic_DNA"/>
</dbReference>
<evidence type="ECO:0000313" key="2">
    <source>
        <dbReference type="Proteomes" id="UP000275368"/>
    </source>
</evidence>
<dbReference type="OrthoDB" id="2659952at2"/>
<proteinExistence type="predicted"/>
<protein>
    <submittedName>
        <fullName evidence="1">Uncharacterized protein</fullName>
    </submittedName>
</protein>
<dbReference type="KEGG" id="pbk:Back11_36440"/>
<reference evidence="1 2" key="1">
    <citation type="submission" date="2018-11" db="EMBL/GenBank/DDBJ databases">
        <title>Complete genome sequence of Paenibacillus baekrokdamisoli strain KCTC 33723.</title>
        <authorList>
            <person name="Kang S.W."/>
            <person name="Lee K.C."/>
            <person name="Kim K.K."/>
            <person name="Kim J.S."/>
            <person name="Kim D.S."/>
            <person name="Ko S.H."/>
            <person name="Yang S.H."/>
            <person name="Lee J.S."/>
        </authorList>
    </citation>
    <scope>NUCLEOTIDE SEQUENCE [LARGE SCALE GENOMIC DNA]</scope>
    <source>
        <strain evidence="1 2">KCTC 33723</strain>
    </source>
</reference>
<dbReference type="Proteomes" id="UP000275368">
    <property type="component" value="Chromosome"/>
</dbReference>
<name>A0A3G9JH09_9BACL</name>
<dbReference type="RefSeq" id="WP_125660179.1">
    <property type="nucleotide sequence ID" value="NZ_AP019308.1"/>
</dbReference>